<dbReference type="PROSITE" id="PS50192">
    <property type="entry name" value="T_SNARE"/>
    <property type="match status" value="1"/>
</dbReference>
<dbReference type="SMART" id="SM00086">
    <property type="entry name" value="PAC"/>
    <property type="match status" value="2"/>
</dbReference>
<dbReference type="Gene3D" id="1.10.287.950">
    <property type="entry name" value="Methyl-accepting chemotaxis protein"/>
    <property type="match status" value="1"/>
</dbReference>
<dbReference type="Pfam" id="PF08447">
    <property type="entry name" value="PAS_3"/>
    <property type="match status" value="2"/>
</dbReference>
<dbReference type="SMART" id="SM00091">
    <property type="entry name" value="PAS"/>
    <property type="match status" value="2"/>
</dbReference>
<evidence type="ECO:0000259" key="5">
    <source>
        <dbReference type="PROSITE" id="PS50113"/>
    </source>
</evidence>
<dbReference type="InterPro" id="IPR000700">
    <property type="entry name" value="PAS-assoc_C"/>
</dbReference>
<reference evidence="7" key="1">
    <citation type="journal article" date="2014" name="Int. J. Syst. Evol. Microbiol.">
        <title>Complete genome sequence of Corynebacterium casei LMG S-19264T (=DSM 44701T), isolated from a smear-ripened cheese.</title>
        <authorList>
            <consortium name="US DOE Joint Genome Institute (JGI-PGF)"/>
            <person name="Walter F."/>
            <person name="Albersmeier A."/>
            <person name="Kalinowski J."/>
            <person name="Ruckert C."/>
        </authorList>
    </citation>
    <scope>NUCLEOTIDE SEQUENCE</scope>
    <source>
        <strain evidence="7">KCTC 32296</strain>
    </source>
</reference>
<dbReference type="GO" id="GO:0016020">
    <property type="term" value="C:membrane"/>
    <property type="evidence" value="ECO:0007669"/>
    <property type="project" value="InterPro"/>
</dbReference>
<dbReference type="GO" id="GO:0007165">
    <property type="term" value="P:signal transduction"/>
    <property type="evidence" value="ECO:0007669"/>
    <property type="project" value="UniProtKB-KW"/>
</dbReference>
<name>A0A918UTZ0_9CAUL</name>
<feature type="domain" description="Methyl-accepting transducer" evidence="3">
    <location>
        <begin position="255"/>
        <end position="491"/>
    </location>
</feature>
<protein>
    <submittedName>
        <fullName evidence="7">Methyl-accepting chemotaxis protein</fullName>
    </submittedName>
</protein>
<dbReference type="Pfam" id="PF00015">
    <property type="entry name" value="MCPsignal"/>
    <property type="match status" value="1"/>
</dbReference>
<feature type="domain" description="PAS" evidence="4">
    <location>
        <begin position="143"/>
        <end position="173"/>
    </location>
</feature>
<dbReference type="PROSITE" id="PS50112">
    <property type="entry name" value="PAS"/>
    <property type="match status" value="2"/>
</dbReference>
<dbReference type="AlphaFoldDB" id="A0A918UTZ0"/>
<gene>
    <name evidence="7" type="ORF">GCM10011273_18800</name>
</gene>
<evidence type="ECO:0000313" key="8">
    <source>
        <dbReference type="Proteomes" id="UP000662572"/>
    </source>
</evidence>
<dbReference type="Proteomes" id="UP000662572">
    <property type="component" value="Unassembled WGS sequence"/>
</dbReference>
<dbReference type="SUPFAM" id="SSF55785">
    <property type="entry name" value="PYP-like sensor domain (PAS domain)"/>
    <property type="match status" value="2"/>
</dbReference>
<dbReference type="PROSITE" id="PS50113">
    <property type="entry name" value="PAC"/>
    <property type="match status" value="2"/>
</dbReference>
<reference evidence="7" key="2">
    <citation type="submission" date="2020-09" db="EMBL/GenBank/DDBJ databases">
        <authorList>
            <person name="Sun Q."/>
            <person name="Kim S."/>
        </authorList>
    </citation>
    <scope>NUCLEOTIDE SEQUENCE</scope>
    <source>
        <strain evidence="7">KCTC 32296</strain>
    </source>
</reference>
<dbReference type="InterPro" id="IPR050903">
    <property type="entry name" value="Bact_Chemotaxis_MeTrfase"/>
</dbReference>
<evidence type="ECO:0000259" key="6">
    <source>
        <dbReference type="PROSITE" id="PS50192"/>
    </source>
</evidence>
<dbReference type="EMBL" id="BMZB01000002">
    <property type="protein sequence ID" value="GGZ32785.1"/>
    <property type="molecule type" value="Genomic_DNA"/>
</dbReference>
<feature type="domain" description="PAS" evidence="4">
    <location>
        <begin position="27"/>
        <end position="51"/>
    </location>
</feature>
<dbReference type="PROSITE" id="PS50111">
    <property type="entry name" value="CHEMOTAXIS_TRANSDUC_2"/>
    <property type="match status" value="1"/>
</dbReference>
<dbReference type="NCBIfam" id="TIGR00229">
    <property type="entry name" value="sensory_box"/>
    <property type="match status" value="2"/>
</dbReference>
<feature type="domain" description="T-SNARE coiled-coil homology" evidence="6">
    <location>
        <begin position="407"/>
        <end position="469"/>
    </location>
</feature>
<dbReference type="SMART" id="SM00283">
    <property type="entry name" value="MA"/>
    <property type="match status" value="1"/>
</dbReference>
<dbReference type="InterPro" id="IPR000727">
    <property type="entry name" value="T_SNARE_dom"/>
</dbReference>
<keyword evidence="2" id="KW-0807">Transducer</keyword>
<feature type="domain" description="PAC" evidence="5">
    <location>
        <begin position="80"/>
        <end position="132"/>
    </location>
</feature>
<evidence type="ECO:0000259" key="3">
    <source>
        <dbReference type="PROSITE" id="PS50111"/>
    </source>
</evidence>
<evidence type="ECO:0000259" key="4">
    <source>
        <dbReference type="PROSITE" id="PS50112"/>
    </source>
</evidence>
<dbReference type="CDD" id="cd00130">
    <property type="entry name" value="PAS"/>
    <property type="match status" value="2"/>
</dbReference>
<dbReference type="InterPro" id="IPR013655">
    <property type="entry name" value="PAS_fold_3"/>
</dbReference>
<dbReference type="PANTHER" id="PTHR24422:SF10">
    <property type="entry name" value="CHEMOTAXIS PROTEIN METHYLTRANSFERASE 2"/>
    <property type="match status" value="1"/>
</dbReference>
<sequence length="491" mass="52330">MRLFGSRAQAMLDAISKSQATIEFALDGTIVTANDQFLKAMGYSLAEIVGRHHSLFVDPAYSQSAAYREFWQALAKGEYQRAEFRRFGKGGHEVWIQGAYTPVLGSNGKPERIVKVATDITEQKRQTADFEGQINAINRAQAVIQFDLEGNVLDANDNFLNVMGYSRAEIVGKKHSLFVDAAYAASAEYRQFWDTLRSGQFQAAEYKRLGKAGREVWIQASYNPVFDASGRLVKVVKFATDTTAQVQERLTRAAIQKGIDADLKEVAQGISEANDQARDAAAASMETSESVQSIAAGAEELVASVMEISRHVSHAMQISSQAVGQAGVTNTIVEGLAEATAKIGAVVELISTIASQTNLLALNATIEAARAGEAGKGFAVVASEVKNLATQTAKATSEISAQILAVQDSTRAAVDAISEITGTITEISDISGNISASMEEQTAVINDIAASMQNASQKVDAITQNIASISGATSQIDMAAKNVSEASRKLA</sequence>
<comment type="caution">
    <text evidence="7">The sequence shown here is derived from an EMBL/GenBank/DDBJ whole genome shotgun (WGS) entry which is preliminary data.</text>
</comment>
<dbReference type="InterPro" id="IPR004089">
    <property type="entry name" value="MCPsignal_dom"/>
</dbReference>
<dbReference type="InterPro" id="IPR035965">
    <property type="entry name" value="PAS-like_dom_sf"/>
</dbReference>
<evidence type="ECO:0000313" key="7">
    <source>
        <dbReference type="EMBL" id="GGZ32785.1"/>
    </source>
</evidence>
<organism evidence="7 8">
    <name type="scientific">Asticcacaulis endophyticus</name>
    <dbReference type="NCBI Taxonomy" id="1395890"/>
    <lineage>
        <taxon>Bacteria</taxon>
        <taxon>Pseudomonadati</taxon>
        <taxon>Pseudomonadota</taxon>
        <taxon>Alphaproteobacteria</taxon>
        <taxon>Caulobacterales</taxon>
        <taxon>Caulobacteraceae</taxon>
        <taxon>Asticcacaulis</taxon>
    </lineage>
</organism>
<evidence type="ECO:0000256" key="1">
    <source>
        <dbReference type="ARBA" id="ARBA00029447"/>
    </source>
</evidence>
<comment type="similarity">
    <text evidence="1">Belongs to the methyl-accepting chemotaxis (MCP) protein family.</text>
</comment>
<accession>A0A918UTZ0</accession>
<keyword evidence="8" id="KW-1185">Reference proteome</keyword>
<dbReference type="Gene3D" id="3.30.450.20">
    <property type="entry name" value="PAS domain"/>
    <property type="match status" value="2"/>
</dbReference>
<dbReference type="PANTHER" id="PTHR24422">
    <property type="entry name" value="CHEMOTAXIS PROTEIN METHYLTRANSFERASE"/>
    <property type="match status" value="1"/>
</dbReference>
<feature type="domain" description="PAC" evidence="5">
    <location>
        <begin position="202"/>
        <end position="254"/>
    </location>
</feature>
<evidence type="ECO:0000256" key="2">
    <source>
        <dbReference type="PROSITE-ProRule" id="PRU00284"/>
    </source>
</evidence>
<dbReference type="InterPro" id="IPR000014">
    <property type="entry name" value="PAS"/>
</dbReference>
<proteinExistence type="inferred from homology"/>
<dbReference type="SUPFAM" id="SSF58104">
    <property type="entry name" value="Methyl-accepting chemotaxis protein (MCP) signaling domain"/>
    <property type="match status" value="1"/>
</dbReference>
<dbReference type="InterPro" id="IPR001610">
    <property type="entry name" value="PAC"/>
</dbReference>